<dbReference type="OrthoDB" id="2966478at2"/>
<dbReference type="InterPro" id="IPR020908">
    <property type="entry name" value="UPF0738"/>
</dbReference>
<dbReference type="KEGG" id="beo:BEH_03910"/>
<dbReference type="AlphaFoldDB" id="A0A1X7FK55"/>
<reference evidence="1 2" key="1">
    <citation type="journal article" date="2015" name="PLoS ONE">
        <title>Genome Sequence of Bacillus endophyticus and Analysis of Its Companion Mechanism in the Ketogulonigenium vulgare-Bacillus Strain Consortium.</title>
        <authorList>
            <person name="Jia N."/>
            <person name="Du J."/>
            <person name="Ding M.Z."/>
            <person name="Gao F."/>
            <person name="Yuan Y.J."/>
        </authorList>
    </citation>
    <scope>NUCLEOTIDE SEQUENCE [LARGE SCALE GENOMIC DNA]</scope>
    <source>
        <strain evidence="1 2">Hbe603</strain>
    </source>
</reference>
<protein>
    <submittedName>
        <fullName evidence="1">Uncharacterized protein</fullName>
    </submittedName>
</protein>
<dbReference type="RefSeq" id="WP_019393817.1">
    <property type="nucleotide sequence ID" value="NZ_ALIM01000032.1"/>
</dbReference>
<dbReference type="PATRIC" id="fig|135735.6.peg.741"/>
<dbReference type="EMBL" id="CP011974">
    <property type="protein sequence ID" value="AKO91327.1"/>
    <property type="molecule type" value="Genomic_DNA"/>
</dbReference>
<reference evidence="2" key="2">
    <citation type="submission" date="2015-06" db="EMBL/GenBank/DDBJ databases">
        <title>Genome Sequence of Bacillus endophyticus and Analysis of its Companion Mechanism in the Ketogulonigenium vulgare-Bacillus strain Consortium.</title>
        <authorList>
            <person name="Jia N."/>
            <person name="Du J."/>
            <person name="Ding M.-Z."/>
            <person name="Gao F."/>
            <person name="Yuan Y.-J."/>
        </authorList>
    </citation>
    <scope>NUCLEOTIDE SEQUENCE [LARGE SCALE GENOMIC DNA]</scope>
    <source>
        <strain evidence="2">Hbe603</strain>
    </source>
</reference>
<sequence length="126" mass="14486">MSNRIEVNGTEWKEGRLYIKTEALNQNIETIEDTGQMIVDSDNLSFIYIIDVNEAFVYVSITEPYWNDIKEAKENNTNVVALIGEHEVQLENIFTELEDLVENIEGNSNYGEEFMGSVEKIFLNKA</sequence>
<dbReference type="Proteomes" id="UP000036202">
    <property type="component" value="Chromosome"/>
</dbReference>
<name>A0A1X7FK55_9BACI</name>
<dbReference type="Pfam" id="PF19785">
    <property type="entry name" value="UPF0738"/>
    <property type="match status" value="1"/>
</dbReference>
<dbReference type="GeneID" id="93702825"/>
<proteinExistence type="predicted"/>
<gene>
    <name evidence="1" type="ORF">BEH_03910</name>
</gene>
<organism evidence="1 2">
    <name type="scientific">Priestia filamentosa</name>
    <dbReference type="NCBI Taxonomy" id="1402861"/>
    <lineage>
        <taxon>Bacteria</taxon>
        <taxon>Bacillati</taxon>
        <taxon>Bacillota</taxon>
        <taxon>Bacilli</taxon>
        <taxon>Bacillales</taxon>
        <taxon>Bacillaceae</taxon>
        <taxon>Priestia</taxon>
    </lineage>
</organism>
<accession>A0A1X7FK55</accession>
<accession>A0A0H4KB67</accession>
<keyword evidence="2" id="KW-1185">Reference proteome</keyword>
<evidence type="ECO:0000313" key="2">
    <source>
        <dbReference type="Proteomes" id="UP000036202"/>
    </source>
</evidence>
<evidence type="ECO:0000313" key="1">
    <source>
        <dbReference type="EMBL" id="AKO91327.1"/>
    </source>
</evidence>